<comment type="caution">
    <text evidence="1">The sequence shown here is derived from an EMBL/GenBank/DDBJ whole genome shotgun (WGS) entry which is preliminary data.</text>
</comment>
<accession>A0A7W4ZKK1</accession>
<proteinExistence type="predicted"/>
<sequence>MSVPQSIDHSVTGYSLPHAYWMAKASDLAYKDGAIIEQQARKWGFDRVLHHETRFTPPFRWRTPRRTRWPVTG</sequence>
<gene>
    <name evidence="1" type="ORF">FHS41_000687</name>
</gene>
<dbReference type="AlphaFoldDB" id="A0A7W4ZKK1"/>
<dbReference type="RefSeq" id="WP_411848596.1">
    <property type="nucleotide sequence ID" value="NZ_JACHXE010000001.1"/>
</dbReference>
<dbReference type="Proteomes" id="UP000572907">
    <property type="component" value="Unassembled WGS sequence"/>
</dbReference>
<reference evidence="1 2" key="1">
    <citation type="submission" date="2020-08" db="EMBL/GenBank/DDBJ databases">
        <title>Genomic Encyclopedia of Type Strains, Phase III (KMG-III): the genomes of soil and plant-associated and newly described type strains.</title>
        <authorList>
            <person name="Whitman W."/>
        </authorList>
    </citation>
    <scope>NUCLEOTIDE SEQUENCE [LARGE SCALE GENOMIC DNA]</scope>
    <source>
        <strain evidence="1 2">CECT 3237</strain>
    </source>
</reference>
<evidence type="ECO:0000313" key="1">
    <source>
        <dbReference type="EMBL" id="MBB3074218.1"/>
    </source>
</evidence>
<organism evidence="1 2">
    <name type="scientific">Streptomyces violarus</name>
    <dbReference type="NCBI Taxonomy" id="67380"/>
    <lineage>
        <taxon>Bacteria</taxon>
        <taxon>Bacillati</taxon>
        <taxon>Actinomycetota</taxon>
        <taxon>Actinomycetes</taxon>
        <taxon>Kitasatosporales</taxon>
        <taxon>Streptomycetaceae</taxon>
        <taxon>Streptomyces</taxon>
    </lineage>
</organism>
<keyword evidence="2" id="KW-1185">Reference proteome</keyword>
<name>A0A7W4ZKK1_9ACTN</name>
<dbReference type="EMBL" id="JACHXE010000001">
    <property type="protein sequence ID" value="MBB3074218.1"/>
    <property type="molecule type" value="Genomic_DNA"/>
</dbReference>
<protein>
    <submittedName>
        <fullName evidence="1">Uncharacterized protein</fullName>
    </submittedName>
</protein>
<evidence type="ECO:0000313" key="2">
    <source>
        <dbReference type="Proteomes" id="UP000572907"/>
    </source>
</evidence>